<proteinExistence type="predicted"/>
<dbReference type="Proteomes" id="UP000014480">
    <property type="component" value="Unassembled WGS sequence"/>
</dbReference>
<name>A0A484G1A4_COLOR</name>
<dbReference type="EMBL" id="AMCV02000005">
    <property type="protein sequence ID" value="TDZ23941.1"/>
    <property type="molecule type" value="Genomic_DNA"/>
</dbReference>
<dbReference type="AlphaFoldDB" id="A0A484G1A4"/>
<evidence type="ECO:0000313" key="1">
    <source>
        <dbReference type="EMBL" id="TDZ23941.1"/>
    </source>
</evidence>
<comment type="caution">
    <text evidence="1">The sequence shown here is derived from an EMBL/GenBank/DDBJ whole genome shotgun (WGS) entry which is preliminary data.</text>
</comment>
<evidence type="ECO:0000313" key="2">
    <source>
        <dbReference type="Proteomes" id="UP000014480"/>
    </source>
</evidence>
<keyword evidence="2" id="KW-1185">Reference proteome</keyword>
<protein>
    <submittedName>
        <fullName evidence="1">Uncharacterized protein</fullName>
    </submittedName>
</protein>
<accession>A0A484G1A4</accession>
<reference evidence="2" key="2">
    <citation type="journal article" date="2019" name="Mol. Plant Microbe Interact.">
        <title>Genome sequence resources for four phytopathogenic fungi from the Colletotrichum orbiculare species complex.</title>
        <authorList>
            <person name="Gan P."/>
            <person name="Tsushima A."/>
            <person name="Narusaka M."/>
            <person name="Narusaka Y."/>
            <person name="Takano Y."/>
            <person name="Kubo Y."/>
            <person name="Shirasu K."/>
        </authorList>
    </citation>
    <scope>GENOME REANNOTATION</scope>
    <source>
        <strain evidence="2">104-T / ATCC 96160 / CBS 514.97 / LARS 414 / MAFF 240422</strain>
    </source>
</reference>
<gene>
    <name evidence="1" type="ORF">Cob_v002861</name>
</gene>
<organism evidence="1 2">
    <name type="scientific">Colletotrichum orbiculare (strain 104-T / ATCC 96160 / CBS 514.97 / LARS 414 / MAFF 240422)</name>
    <name type="common">Cucumber anthracnose fungus</name>
    <name type="synonym">Colletotrichum lagenarium</name>
    <dbReference type="NCBI Taxonomy" id="1213857"/>
    <lineage>
        <taxon>Eukaryota</taxon>
        <taxon>Fungi</taxon>
        <taxon>Dikarya</taxon>
        <taxon>Ascomycota</taxon>
        <taxon>Pezizomycotina</taxon>
        <taxon>Sordariomycetes</taxon>
        <taxon>Hypocreomycetidae</taxon>
        <taxon>Glomerellales</taxon>
        <taxon>Glomerellaceae</taxon>
        <taxon>Colletotrichum</taxon>
        <taxon>Colletotrichum orbiculare species complex</taxon>
    </lineage>
</organism>
<reference evidence="2" key="1">
    <citation type="journal article" date="2013" name="New Phytol.">
        <title>Comparative genomic and transcriptomic analyses reveal the hemibiotrophic stage shift of Colletotrichum fungi.</title>
        <authorList>
            <person name="Gan P."/>
            <person name="Ikeda K."/>
            <person name="Irieda H."/>
            <person name="Narusaka M."/>
            <person name="O'Connell R.J."/>
            <person name="Narusaka Y."/>
            <person name="Takano Y."/>
            <person name="Kubo Y."/>
            <person name="Shirasu K."/>
        </authorList>
    </citation>
    <scope>NUCLEOTIDE SEQUENCE [LARGE SCALE GENOMIC DNA]</scope>
    <source>
        <strain evidence="2">104-T / ATCC 96160 / CBS 514.97 / LARS 414 / MAFF 240422</strain>
    </source>
</reference>
<sequence length="82" mass="9046">MVVGPLPVQARIRLPRCARRQDGGLAEQSSLVQHQQSNRQNRNRWTGLAVVTTEADYLARCALSTCGCPPTCNTVKHGLMEE</sequence>